<evidence type="ECO:0000256" key="1">
    <source>
        <dbReference type="SAM" id="MobiDB-lite"/>
    </source>
</evidence>
<feature type="region of interest" description="Disordered" evidence="1">
    <location>
        <begin position="43"/>
        <end position="65"/>
    </location>
</feature>
<evidence type="ECO:0000313" key="2">
    <source>
        <dbReference type="EMBL" id="KAK9019413.1"/>
    </source>
</evidence>
<gene>
    <name evidence="2" type="ORF">V6N11_053937</name>
</gene>
<dbReference type="Pfam" id="PF10215">
    <property type="entry name" value="Ost4"/>
    <property type="match status" value="1"/>
</dbReference>
<dbReference type="InterPro" id="IPR018943">
    <property type="entry name" value="Oligosaccaryltransferase"/>
</dbReference>
<proteinExistence type="predicted"/>
<reference evidence="2 3" key="1">
    <citation type="journal article" date="2024" name="G3 (Bethesda)">
        <title>Genome assembly of Hibiscus sabdariffa L. provides insights into metabolisms of medicinal natural products.</title>
        <authorList>
            <person name="Kim T."/>
        </authorList>
    </citation>
    <scope>NUCLEOTIDE SEQUENCE [LARGE SCALE GENOMIC DNA]</scope>
    <source>
        <strain evidence="2">TK-2024</strain>
        <tissue evidence="2">Old leaves</tissue>
    </source>
</reference>
<comment type="caution">
    <text evidence="2">The sequence shown here is derived from an EMBL/GenBank/DDBJ whole genome shotgun (WGS) entry which is preliminary data.</text>
</comment>
<evidence type="ECO:0000313" key="3">
    <source>
        <dbReference type="Proteomes" id="UP001396334"/>
    </source>
</evidence>
<name>A0ABR2S2C9_9ROSI</name>
<sequence length="98" mass="10509">MHGYLLVALHALASPRSTKMIDDQQLGFVANFLGIFIFALTTRKPDSNDDNPRNKNPAKPNATEISDCTQNEAAAVHVSVPFNVCAAAVPAESADNNK</sequence>
<organism evidence="2 3">
    <name type="scientific">Hibiscus sabdariffa</name>
    <name type="common">roselle</name>
    <dbReference type="NCBI Taxonomy" id="183260"/>
    <lineage>
        <taxon>Eukaryota</taxon>
        <taxon>Viridiplantae</taxon>
        <taxon>Streptophyta</taxon>
        <taxon>Embryophyta</taxon>
        <taxon>Tracheophyta</taxon>
        <taxon>Spermatophyta</taxon>
        <taxon>Magnoliopsida</taxon>
        <taxon>eudicotyledons</taxon>
        <taxon>Gunneridae</taxon>
        <taxon>Pentapetalae</taxon>
        <taxon>rosids</taxon>
        <taxon>malvids</taxon>
        <taxon>Malvales</taxon>
        <taxon>Malvaceae</taxon>
        <taxon>Malvoideae</taxon>
        <taxon>Hibiscus</taxon>
    </lineage>
</organism>
<dbReference type="Proteomes" id="UP001396334">
    <property type="component" value="Unassembled WGS sequence"/>
</dbReference>
<feature type="compositionally biased region" description="Basic and acidic residues" evidence="1">
    <location>
        <begin position="43"/>
        <end position="53"/>
    </location>
</feature>
<keyword evidence="3" id="KW-1185">Reference proteome</keyword>
<protein>
    <submittedName>
        <fullName evidence="2">Uncharacterized protein</fullName>
    </submittedName>
</protein>
<accession>A0ABR2S2C9</accession>
<dbReference type="EMBL" id="JBBPBN010000017">
    <property type="protein sequence ID" value="KAK9019413.1"/>
    <property type="molecule type" value="Genomic_DNA"/>
</dbReference>